<sequence length="560" mass="58174">MASLLPLPGASYLPLTGEIELDLLGPLFCFPLTGLPASAPLTLSARNANGDPIIDQLPLDSNLRYLPGGDRLLLEVPEEAACFHAGPGGFGLSGLAPPGGDDPNLIFRDRFEPQSTLKVEFFNVPDFVRVNELINYQVEVRNEGQTTASAVGFQELYPRNPSYYPDGQLTAGIYQCQGIGGASCADATPGTSEPSIRGRDLVLPPGGIVRFNVIRSIFSASSPGGVIDLYAGAIDRSLPEASNWDAATARMVLIGEGQTIAATLENASPPVADGVDPAFIRVTALDAAKFPTPGVFIQLSNADGLDITPLSGTTGADGSVLFTARSAGPTGTFQPEFFAPDLGASGVGTTAEVSFVAGPPAQLSAFTIIDNIPADGTSTGLVEVVVRDAFGNPTPNETVTVGVDEGLSFFSNSAVTDVSGRAYFTVSSTNAGTFNPSFIQSEALVSASTAITFRAGSPDRLVFASQPSDVIAGAVMSPPVAIFVLDAFDNLVDWDNSTTVTLQLRQNGTGVSFFPDLTASNGILLFDSIVVNQAGTGYDLRAFSDLPTITSSSFEVLPAP</sequence>
<evidence type="ECO:0000313" key="2">
    <source>
        <dbReference type="EMBL" id="AKS41010.1"/>
    </source>
</evidence>
<dbReference type="SUPFAM" id="SSF49373">
    <property type="entry name" value="Invasin/intimin cell-adhesion fragments"/>
    <property type="match status" value="2"/>
</dbReference>
<dbReference type="InterPro" id="IPR008964">
    <property type="entry name" value="Invasin/intimin_cell_adhesion"/>
</dbReference>
<dbReference type="Gene3D" id="2.60.40.10">
    <property type="entry name" value="Immunoglobulins"/>
    <property type="match status" value="1"/>
</dbReference>
<dbReference type="AlphaFoldDB" id="A0A0K0XTM2"/>
<dbReference type="Pfam" id="PF02369">
    <property type="entry name" value="Big_1"/>
    <property type="match status" value="1"/>
</dbReference>
<evidence type="ECO:0000256" key="1">
    <source>
        <dbReference type="ARBA" id="ARBA00010116"/>
    </source>
</evidence>
<organism evidence="2 3">
    <name type="scientific">Wenzhouxiangella marina</name>
    <dbReference type="NCBI Taxonomy" id="1579979"/>
    <lineage>
        <taxon>Bacteria</taxon>
        <taxon>Pseudomonadati</taxon>
        <taxon>Pseudomonadota</taxon>
        <taxon>Gammaproteobacteria</taxon>
        <taxon>Chromatiales</taxon>
        <taxon>Wenzhouxiangellaceae</taxon>
        <taxon>Wenzhouxiangella</taxon>
    </lineage>
</organism>
<dbReference type="InterPro" id="IPR013783">
    <property type="entry name" value="Ig-like_fold"/>
</dbReference>
<protein>
    <submittedName>
        <fullName evidence="2">Uncharacterized protein</fullName>
    </submittedName>
</protein>
<dbReference type="KEGG" id="wma:WM2015_629"/>
<dbReference type="STRING" id="1579979.WM2015_629"/>
<gene>
    <name evidence="2" type="ORF">WM2015_629</name>
</gene>
<dbReference type="PROSITE" id="PS51127">
    <property type="entry name" value="BIG1"/>
    <property type="match status" value="1"/>
</dbReference>
<dbReference type="InterPro" id="IPR003344">
    <property type="entry name" value="Big_1_dom"/>
</dbReference>
<dbReference type="RefSeq" id="WP_169751078.1">
    <property type="nucleotide sequence ID" value="NZ_CP012154.1"/>
</dbReference>
<dbReference type="EMBL" id="CP012154">
    <property type="protein sequence ID" value="AKS41010.1"/>
    <property type="molecule type" value="Genomic_DNA"/>
</dbReference>
<reference evidence="2 3" key="1">
    <citation type="submission" date="2015-07" db="EMBL/GenBank/DDBJ databases">
        <authorList>
            <person name="Noorani M."/>
        </authorList>
    </citation>
    <scope>NUCLEOTIDE SEQUENCE [LARGE SCALE GENOMIC DNA]</scope>
    <source>
        <strain evidence="2 3">KCTC 42284</strain>
    </source>
</reference>
<comment type="similarity">
    <text evidence="1">Belongs to the intimin/invasin family.</text>
</comment>
<accession>A0A0K0XTM2</accession>
<proteinExistence type="inferred from homology"/>
<dbReference type="Proteomes" id="UP000066624">
    <property type="component" value="Chromosome"/>
</dbReference>
<keyword evidence="3" id="KW-1185">Reference proteome</keyword>
<name>A0A0K0XTM2_9GAMM</name>
<evidence type="ECO:0000313" key="3">
    <source>
        <dbReference type="Proteomes" id="UP000066624"/>
    </source>
</evidence>